<dbReference type="Pfam" id="PF15406">
    <property type="entry name" value="PH_6"/>
    <property type="match status" value="1"/>
</dbReference>
<feature type="compositionally biased region" description="Basic and acidic residues" evidence="1">
    <location>
        <begin position="54"/>
        <end position="74"/>
    </location>
</feature>
<dbReference type="InterPro" id="IPR001849">
    <property type="entry name" value="PH_domain"/>
</dbReference>
<name>A0A0F0I6P1_ASPPU</name>
<feature type="region of interest" description="Disordered" evidence="1">
    <location>
        <begin position="1"/>
        <end position="83"/>
    </location>
</feature>
<sequence>MSDVQKPVEETPAPVPAAAPVTEVPAETPATETPATEAPKETPAENTEATPAAAEEKKDEAPAEQPKEEAKEEVTPASEGVLGHKAPGLVKSLRFSKRFFYFSEDAVEAKQLSAFHQNEKPAVANPIAAWASQTGKGLLFFTKRAEDKNTPTGIFNLADITDVTKEGSSEFLFKVNGHKHTFQAANATERDSWVAAIEAKAAEAKAEKEAITSSEGYKAELEKLTKPAVVEPVKKAAEKPAEAKEEAKEEAAPAEENKDNKAKSRSQSRKRASIFGTLRGKKEETEEKKEGDKTEEAKPAEAATEPAAETSAAAETTEGKYQSTAPQLDNPVEEASVKPIEPETVTAPAEAEAAKDAAPASPAAETPKDKRRTSFFGNFGKKKGDSDNEAEGESKPKGNKLGGIFRKPSKAVKSEPKEPAAETEAKAEGAPKEATVPESAEESKPAEPAATTEEAKPVNVASTSATVQAAA</sequence>
<accession>A0A0F0I6P1</accession>
<feature type="compositionally biased region" description="Low complexity" evidence="1">
    <location>
        <begin position="342"/>
        <end position="365"/>
    </location>
</feature>
<dbReference type="SUPFAM" id="SSF50729">
    <property type="entry name" value="PH domain-like"/>
    <property type="match status" value="1"/>
</dbReference>
<feature type="compositionally biased region" description="Low complexity" evidence="1">
    <location>
        <begin position="10"/>
        <end position="37"/>
    </location>
</feature>
<dbReference type="OrthoDB" id="5593352at2759"/>
<feature type="compositionally biased region" description="Basic and acidic residues" evidence="1">
    <location>
        <begin position="280"/>
        <end position="299"/>
    </location>
</feature>
<dbReference type="PANTHER" id="PTHR42073">
    <property type="entry name" value="MEIOTIC EXPRESSION UP-REGULATED PROTEIN 6"/>
    <property type="match status" value="1"/>
</dbReference>
<feature type="compositionally biased region" description="Low complexity" evidence="1">
    <location>
        <begin position="300"/>
        <end position="316"/>
    </location>
</feature>
<dbReference type="STRING" id="1403190.A0A0F0I6P1"/>
<feature type="compositionally biased region" description="Basic and acidic residues" evidence="1">
    <location>
        <begin position="412"/>
        <end position="431"/>
    </location>
</feature>
<feature type="compositionally biased region" description="Basic and acidic residues" evidence="1">
    <location>
        <begin position="382"/>
        <end position="396"/>
    </location>
</feature>
<feature type="region of interest" description="Disordered" evidence="1">
    <location>
        <begin position="217"/>
        <end position="471"/>
    </location>
</feature>
<dbReference type="InterPro" id="IPR011993">
    <property type="entry name" value="PH-like_dom_sf"/>
</dbReference>
<dbReference type="SMART" id="SM00233">
    <property type="entry name" value="PH"/>
    <property type="match status" value="1"/>
</dbReference>
<feature type="compositionally biased region" description="Low complexity" evidence="1">
    <location>
        <begin position="44"/>
        <end position="53"/>
    </location>
</feature>
<dbReference type="PANTHER" id="PTHR42073:SF1">
    <property type="entry name" value="MEIOTIC EXPRESSION UP-REGULATED PROTEIN 6"/>
    <property type="match status" value="1"/>
</dbReference>
<gene>
    <name evidence="3" type="ORF">P875_00095475</name>
</gene>
<protein>
    <submittedName>
        <fullName evidence="3">Pleckstrin homology domain protein</fullName>
    </submittedName>
</protein>
<dbReference type="CDD" id="cd00821">
    <property type="entry name" value="PH"/>
    <property type="match status" value="1"/>
</dbReference>
<dbReference type="InterPro" id="IPR039712">
    <property type="entry name" value="Meu6"/>
</dbReference>
<dbReference type="AlphaFoldDB" id="A0A0F0I6P1"/>
<evidence type="ECO:0000259" key="2">
    <source>
        <dbReference type="PROSITE" id="PS50003"/>
    </source>
</evidence>
<feature type="domain" description="PH" evidence="2">
    <location>
        <begin position="75"/>
        <end position="202"/>
    </location>
</feature>
<evidence type="ECO:0000256" key="1">
    <source>
        <dbReference type="SAM" id="MobiDB-lite"/>
    </source>
</evidence>
<dbReference type="InterPro" id="IPR039483">
    <property type="entry name" value="Meu6_PH_dom"/>
</dbReference>
<dbReference type="Proteomes" id="UP000033540">
    <property type="component" value="Unassembled WGS sequence"/>
</dbReference>
<organism evidence="3 4">
    <name type="scientific">Aspergillus parasiticus (strain ATCC 56775 / NRRL 5862 / SRRC 143 / SU-1)</name>
    <dbReference type="NCBI Taxonomy" id="1403190"/>
    <lineage>
        <taxon>Eukaryota</taxon>
        <taxon>Fungi</taxon>
        <taxon>Dikarya</taxon>
        <taxon>Ascomycota</taxon>
        <taxon>Pezizomycotina</taxon>
        <taxon>Eurotiomycetes</taxon>
        <taxon>Eurotiomycetidae</taxon>
        <taxon>Eurotiales</taxon>
        <taxon>Aspergillaceae</taxon>
        <taxon>Aspergillus</taxon>
        <taxon>Aspergillus subgen. Circumdati</taxon>
    </lineage>
</organism>
<dbReference type="PROSITE" id="PS50003">
    <property type="entry name" value="PH_DOMAIN"/>
    <property type="match status" value="1"/>
</dbReference>
<feature type="compositionally biased region" description="Basic and acidic residues" evidence="1">
    <location>
        <begin position="232"/>
        <end position="262"/>
    </location>
</feature>
<feature type="compositionally biased region" description="Basic residues" evidence="1">
    <location>
        <begin position="263"/>
        <end position="272"/>
    </location>
</feature>
<dbReference type="Gene3D" id="2.30.29.30">
    <property type="entry name" value="Pleckstrin-homology domain (PH domain)/Phosphotyrosine-binding domain (PTB)"/>
    <property type="match status" value="1"/>
</dbReference>
<reference evidence="3 4" key="1">
    <citation type="submission" date="2015-02" db="EMBL/GenBank/DDBJ databases">
        <title>Draft genome sequence of Aspergillus parasiticus SU-1.</title>
        <authorList>
            <person name="Yu J."/>
            <person name="Fedorova N."/>
            <person name="Yin Y."/>
            <person name="Losada L."/>
            <person name="Zafar N."/>
            <person name="Taujale R."/>
            <person name="Ehrlich K.C."/>
            <person name="Bhatnagar D."/>
            <person name="Cleveland T.E."/>
            <person name="Bennett J.W."/>
            <person name="Nierman W.C."/>
        </authorList>
    </citation>
    <scope>NUCLEOTIDE SEQUENCE [LARGE SCALE GENOMIC DNA]</scope>
    <source>
        <strain evidence="4">ATCC 56775 / NRRL 5862 / SRRC 143 / SU-1</strain>
    </source>
</reference>
<evidence type="ECO:0000313" key="4">
    <source>
        <dbReference type="Proteomes" id="UP000033540"/>
    </source>
</evidence>
<proteinExistence type="predicted"/>
<evidence type="ECO:0000313" key="3">
    <source>
        <dbReference type="EMBL" id="KJK62322.1"/>
    </source>
</evidence>
<feature type="compositionally biased region" description="Low complexity" evidence="1">
    <location>
        <begin position="460"/>
        <end position="471"/>
    </location>
</feature>
<comment type="caution">
    <text evidence="3">The sequence shown here is derived from an EMBL/GenBank/DDBJ whole genome shotgun (WGS) entry which is preliminary data.</text>
</comment>
<dbReference type="EMBL" id="JZEE01000624">
    <property type="protein sequence ID" value="KJK62322.1"/>
    <property type="molecule type" value="Genomic_DNA"/>
</dbReference>